<accession>A0A382JAW1</accession>
<dbReference type="AlphaFoldDB" id="A0A382JAW1"/>
<evidence type="ECO:0000313" key="1">
    <source>
        <dbReference type="EMBL" id="SVC08243.1"/>
    </source>
</evidence>
<reference evidence="1" key="1">
    <citation type="submission" date="2018-05" db="EMBL/GenBank/DDBJ databases">
        <authorList>
            <person name="Lanie J.A."/>
            <person name="Ng W.-L."/>
            <person name="Kazmierczak K.M."/>
            <person name="Andrzejewski T.M."/>
            <person name="Davidsen T.M."/>
            <person name="Wayne K.J."/>
            <person name="Tettelin H."/>
            <person name="Glass J.I."/>
            <person name="Rusch D."/>
            <person name="Podicherti R."/>
            <person name="Tsui H.-C.T."/>
            <person name="Winkler M.E."/>
        </authorList>
    </citation>
    <scope>NUCLEOTIDE SEQUENCE</scope>
</reference>
<gene>
    <name evidence="1" type="ORF">METZ01_LOCUS261097</name>
</gene>
<name>A0A382JAW1_9ZZZZ</name>
<organism evidence="1">
    <name type="scientific">marine metagenome</name>
    <dbReference type="NCBI Taxonomy" id="408172"/>
    <lineage>
        <taxon>unclassified sequences</taxon>
        <taxon>metagenomes</taxon>
        <taxon>ecological metagenomes</taxon>
    </lineage>
</organism>
<sequence>MIETVFALLLIVDHEIKEHLIQPTLSQCLKGKRIAMRDKKTTDRVIYQCIKSKAQIEVYMGEKKITALILE</sequence>
<dbReference type="EMBL" id="UINC01072531">
    <property type="protein sequence ID" value="SVC08243.1"/>
    <property type="molecule type" value="Genomic_DNA"/>
</dbReference>
<protein>
    <submittedName>
        <fullName evidence="1">Uncharacterized protein</fullName>
    </submittedName>
</protein>
<proteinExistence type="predicted"/>